<dbReference type="Gene3D" id="3.90.550.50">
    <property type="match status" value="1"/>
</dbReference>
<comment type="caution">
    <text evidence="9">The sequence shown here is derived from an EMBL/GenBank/DDBJ whole genome shotgun (WGS) entry which is preliminary data.</text>
</comment>
<feature type="compositionally biased region" description="Polar residues" evidence="7">
    <location>
        <begin position="212"/>
        <end position="234"/>
    </location>
</feature>
<feature type="region of interest" description="Disordered" evidence="7">
    <location>
        <begin position="212"/>
        <end position="249"/>
    </location>
</feature>
<evidence type="ECO:0000256" key="2">
    <source>
        <dbReference type="ARBA" id="ARBA00006462"/>
    </source>
</evidence>
<evidence type="ECO:0000256" key="4">
    <source>
        <dbReference type="ARBA" id="ARBA00022968"/>
    </source>
</evidence>
<feature type="region of interest" description="Disordered" evidence="7">
    <location>
        <begin position="75"/>
        <end position="114"/>
    </location>
</feature>
<keyword evidence="8" id="KW-0732">Signal</keyword>
<dbReference type="InterPro" id="IPR026050">
    <property type="entry name" value="C1GALT1/C1GALT1_chp1"/>
</dbReference>
<name>A0AAD3DIK2_9CHLO</name>
<feature type="signal peptide" evidence="8">
    <location>
        <begin position="1"/>
        <end position="25"/>
    </location>
</feature>
<evidence type="ECO:0000313" key="10">
    <source>
        <dbReference type="Proteomes" id="UP001054857"/>
    </source>
</evidence>
<protein>
    <submittedName>
        <fullName evidence="9">Uncharacterized protein</fullName>
    </submittedName>
</protein>
<accession>A0AAD3DIK2</accession>
<dbReference type="AlphaFoldDB" id="A0AAD3DIK2"/>
<evidence type="ECO:0000256" key="5">
    <source>
        <dbReference type="ARBA" id="ARBA00022989"/>
    </source>
</evidence>
<evidence type="ECO:0000313" key="9">
    <source>
        <dbReference type="EMBL" id="GFR40636.1"/>
    </source>
</evidence>
<dbReference type="PANTHER" id="PTHR23033">
    <property type="entry name" value="BETA1,3-GALACTOSYLTRANSFERASE"/>
    <property type="match status" value="1"/>
</dbReference>
<keyword evidence="3" id="KW-0812">Transmembrane</keyword>
<gene>
    <name evidence="9" type="ORF">Agub_g1218</name>
</gene>
<evidence type="ECO:0000256" key="3">
    <source>
        <dbReference type="ARBA" id="ARBA00022692"/>
    </source>
</evidence>
<keyword evidence="10" id="KW-1185">Reference proteome</keyword>
<dbReference type="PANTHER" id="PTHR23033:SF50">
    <property type="entry name" value="HEXOSYLTRANSFERASE"/>
    <property type="match status" value="1"/>
</dbReference>
<keyword evidence="4" id="KW-0735">Signal-anchor</keyword>
<sequence length="516" mass="56965">MLLRRRVAALMVVALVSTLSTAAKGQSGGSLRRLTEALLRKSVTQASDGIIPAELVARQFIPPLWSTTDRDVIPSVGKHIGRSPKQAQGDELSNGAADPDPDPHPNPTRRTLRNDDFVYTAPCTPQRLPLAQASRYWRKGMRAVFVMDEPTGNLPKEVTASANKYRESYAWFPNFRRMANDKRDHYLEGDRRAAMTPVLAYAALADPAAMTPWTQLPSGPRSSAAKPTQMASDPSPTPTGAAASSGNGSSADPFQWLLVGDDDTIFFMRGVKALLRDYDPQLPYFLSDSMYVGSKSPQPGVWEMRCYPCHMQWGRWRRRAGRRLMATADGGREVQQAKGCGCSTENLCKRRFPGNETRCQQEWEGPVPWGGVGFIFSIGFFKQLAASQGGTGLRAYETCINAPETSVMSFPEGGDAFMSRCFWRLGFPITDPGYTPLGRYMGEVLHLGHLYDAPANLTRGQLPPQAMERWSTAVSMHLGARQQRSFRSAALTIKYISSVYDLVGELLWPTGRRADA</sequence>
<evidence type="ECO:0000256" key="1">
    <source>
        <dbReference type="ARBA" id="ARBA00004606"/>
    </source>
</evidence>
<keyword evidence="5" id="KW-1133">Transmembrane helix</keyword>
<proteinExistence type="inferred from homology"/>
<comment type="similarity">
    <text evidence="2">Belongs to the glycosyltransferase 31 family. Beta3-Gal-T subfamily.</text>
</comment>
<keyword evidence="6" id="KW-0472">Membrane</keyword>
<dbReference type="EMBL" id="BMAR01000001">
    <property type="protein sequence ID" value="GFR40636.1"/>
    <property type="molecule type" value="Genomic_DNA"/>
</dbReference>
<evidence type="ECO:0000256" key="6">
    <source>
        <dbReference type="ARBA" id="ARBA00023136"/>
    </source>
</evidence>
<dbReference type="Proteomes" id="UP001054857">
    <property type="component" value="Unassembled WGS sequence"/>
</dbReference>
<feature type="chain" id="PRO_5041980981" evidence="8">
    <location>
        <begin position="26"/>
        <end position="516"/>
    </location>
</feature>
<organism evidence="9 10">
    <name type="scientific">Astrephomene gubernaculifera</name>
    <dbReference type="NCBI Taxonomy" id="47775"/>
    <lineage>
        <taxon>Eukaryota</taxon>
        <taxon>Viridiplantae</taxon>
        <taxon>Chlorophyta</taxon>
        <taxon>core chlorophytes</taxon>
        <taxon>Chlorophyceae</taxon>
        <taxon>CS clade</taxon>
        <taxon>Chlamydomonadales</taxon>
        <taxon>Astrephomenaceae</taxon>
        <taxon>Astrephomene</taxon>
    </lineage>
</organism>
<evidence type="ECO:0000256" key="7">
    <source>
        <dbReference type="SAM" id="MobiDB-lite"/>
    </source>
</evidence>
<comment type="subcellular location">
    <subcellularLocation>
        <location evidence="1">Membrane</location>
        <topology evidence="1">Single-pass type II membrane protein</topology>
    </subcellularLocation>
</comment>
<dbReference type="GO" id="GO:0016020">
    <property type="term" value="C:membrane"/>
    <property type="evidence" value="ECO:0007669"/>
    <property type="project" value="UniProtKB-SubCell"/>
</dbReference>
<feature type="compositionally biased region" description="Low complexity" evidence="7">
    <location>
        <begin position="240"/>
        <end position="249"/>
    </location>
</feature>
<reference evidence="9 10" key="1">
    <citation type="journal article" date="2021" name="Sci. Rep.">
        <title>Genome sequencing of the multicellular alga Astrephomene provides insights into convergent evolution of germ-soma differentiation.</title>
        <authorList>
            <person name="Yamashita S."/>
            <person name="Yamamoto K."/>
            <person name="Matsuzaki R."/>
            <person name="Suzuki S."/>
            <person name="Yamaguchi H."/>
            <person name="Hirooka S."/>
            <person name="Minakuchi Y."/>
            <person name="Miyagishima S."/>
            <person name="Kawachi M."/>
            <person name="Toyoda A."/>
            <person name="Nozaki H."/>
        </authorList>
    </citation>
    <scope>NUCLEOTIDE SEQUENCE [LARGE SCALE GENOMIC DNA]</scope>
    <source>
        <strain evidence="9 10">NIES-4017</strain>
    </source>
</reference>
<evidence type="ECO:0000256" key="8">
    <source>
        <dbReference type="SAM" id="SignalP"/>
    </source>
</evidence>